<feature type="domain" description="GINS subunit" evidence="1">
    <location>
        <begin position="82"/>
        <end position="174"/>
    </location>
</feature>
<dbReference type="InterPro" id="IPR038437">
    <property type="entry name" value="GINS_Psf3_sf"/>
</dbReference>
<organism evidence="2 3">
    <name type="scientific">Nitrosotalea devaniterrae</name>
    <dbReference type="NCBI Taxonomy" id="1078905"/>
    <lineage>
        <taxon>Archaea</taxon>
        <taxon>Nitrososphaerota</taxon>
        <taxon>Nitrososphaeria</taxon>
        <taxon>Nitrosotaleales</taxon>
        <taxon>Nitrosotaleaceae</taxon>
        <taxon>Nitrosotalea</taxon>
    </lineage>
</organism>
<dbReference type="CDD" id="cd11714">
    <property type="entry name" value="GINS_A_archaea"/>
    <property type="match status" value="1"/>
</dbReference>
<evidence type="ECO:0000313" key="3">
    <source>
        <dbReference type="Proteomes" id="UP000196239"/>
    </source>
</evidence>
<dbReference type="KEGG" id="ndv:NDEV_1861"/>
<dbReference type="InterPro" id="IPR021151">
    <property type="entry name" value="GINS_A"/>
</dbReference>
<dbReference type="EMBL" id="LN890280">
    <property type="protein sequence ID" value="CUR52623.1"/>
    <property type="molecule type" value="Genomic_DNA"/>
</dbReference>
<dbReference type="Gene3D" id="1.20.58.2050">
    <property type="match status" value="1"/>
</dbReference>
<reference evidence="3" key="1">
    <citation type="submission" date="2015-10" db="EMBL/GenBank/DDBJ databases">
        <authorList>
            <person name="Lehtovirta-Morley L.E."/>
            <person name="Vieille C."/>
        </authorList>
    </citation>
    <scope>NUCLEOTIDE SEQUENCE [LARGE SCALE GENOMIC DNA]</scope>
</reference>
<dbReference type="AlphaFoldDB" id="A0A128A5J0"/>
<keyword evidence="3" id="KW-1185">Reference proteome</keyword>
<evidence type="ECO:0000313" key="2">
    <source>
        <dbReference type="EMBL" id="CUR52623.1"/>
    </source>
</evidence>
<protein>
    <recommendedName>
        <fullName evidence="1">GINS subunit domain-containing protein</fullName>
    </recommendedName>
</protein>
<accession>A0A128A5J0</accession>
<evidence type="ECO:0000259" key="1">
    <source>
        <dbReference type="Pfam" id="PF05916"/>
    </source>
</evidence>
<name>A0A128A5J0_9ARCH</name>
<gene>
    <name evidence="2" type="ORF">NDEV_1861</name>
</gene>
<proteinExistence type="predicted"/>
<dbReference type="Proteomes" id="UP000196239">
    <property type="component" value="Chromosome 1"/>
</dbReference>
<sequence length="179" mass="20567">MLKGGSSKLHISELIQVHSIGYRLQEVKVNFGHDLKIDAPLTSIEAKQGEILSISRWIAEVLSLEKLVEVQDTDMIVALKQAVMKENVQGDFDLSTLDLDFYIKVNSFTRRLPQEDRDKIESMLNSLIRKRQGKIIRLADSFKMTADLAKKLTIEERTLFDYIHNNSAEFKQQIMSDKK</sequence>
<dbReference type="Pfam" id="PF05916">
    <property type="entry name" value="Sld5"/>
    <property type="match status" value="1"/>
</dbReference>